<organism evidence="3 4">
    <name type="scientific">Dryococelus australis</name>
    <dbReference type="NCBI Taxonomy" id="614101"/>
    <lineage>
        <taxon>Eukaryota</taxon>
        <taxon>Metazoa</taxon>
        <taxon>Ecdysozoa</taxon>
        <taxon>Arthropoda</taxon>
        <taxon>Hexapoda</taxon>
        <taxon>Insecta</taxon>
        <taxon>Pterygota</taxon>
        <taxon>Neoptera</taxon>
        <taxon>Polyneoptera</taxon>
        <taxon>Phasmatodea</taxon>
        <taxon>Verophasmatodea</taxon>
        <taxon>Anareolatae</taxon>
        <taxon>Phasmatidae</taxon>
        <taxon>Eurycanthinae</taxon>
        <taxon>Dryococelus</taxon>
    </lineage>
</organism>
<dbReference type="PANTHER" id="PTHR10492">
    <property type="match status" value="1"/>
</dbReference>
<feature type="compositionally biased region" description="Polar residues" evidence="1">
    <location>
        <begin position="395"/>
        <end position="405"/>
    </location>
</feature>
<comment type="caution">
    <text evidence="3">The sequence shown here is derived from an EMBL/GenBank/DDBJ whole genome shotgun (WGS) entry which is preliminary data.</text>
</comment>
<dbReference type="SUPFAM" id="SSF52540">
    <property type="entry name" value="P-loop containing nucleoside triphosphate hydrolases"/>
    <property type="match status" value="1"/>
</dbReference>
<keyword evidence="4" id="KW-1185">Reference proteome</keyword>
<dbReference type="Proteomes" id="UP001159363">
    <property type="component" value="Chromosome 4"/>
</dbReference>
<evidence type="ECO:0000313" key="3">
    <source>
        <dbReference type="EMBL" id="KAJ8883530.1"/>
    </source>
</evidence>
<evidence type="ECO:0000313" key="4">
    <source>
        <dbReference type="Proteomes" id="UP001159363"/>
    </source>
</evidence>
<dbReference type="PANTHER" id="PTHR10492:SF57">
    <property type="entry name" value="ATP-DEPENDENT DNA HELICASE"/>
    <property type="match status" value="1"/>
</dbReference>
<evidence type="ECO:0000256" key="1">
    <source>
        <dbReference type="SAM" id="MobiDB-lite"/>
    </source>
</evidence>
<sequence length="1796" mass="198850">MFTVAKSAVTMFTTPDEVCCRMQGWFLQTSIITMNHWCLYAFYADVSCVNPVHDKVTTFEINLRKKSLPLPACILTGALNGMRPVRSWLKHDLQLDPSSSVRVLQQRERPSSDRTSPDLGQIVHSLQHLIEAVYPGLENLLERDFHWLCSRAIVSPRNDTVNEINNLIIQSVPGQVKTYKSIDTVTNVDDVVHFPQDFLNSLNPSGLPPHELSLKVGTPIMLLRNISHPNMCNGTRLLIKDLKENLIVATILTGPAVGQLANIPRIPMIPTDLPIPFKRLQFPVKTSFAITINKSQGQTFSLVGIDLRKECFSHGQLYVGLSRVGSPETQYILLPNNNRTRGGSLVLSQFEGILVEASSYELPDLAFIDVALDRSAFQGGSPAARLLTLGTQPLINSSTPTQLNSRPGEHPEGSTLQRNSTPLQPQLNSRPGEHPEDLICIVQLYDGNTARLAGRSDEPLEVRVSVAPHAARGGLIEVSPPRRGGRGTKENLWLQPRSCRLSPVTACQPHFSPLNTRSLRFSFLWSLIARILSLGTRPLIHASPKTQLAARRPVAIFIPFALAIWKILRTPSHAERVRSVIKNILQINAEIQCNQDAMFRKQPYKYVIPGVKFRRFDSNRLSSVVWREPRDELSTSNPRGRYFAALTACRWTPNHITVTWREAKRRRPAVDSISSRRALSRPTWPSLVFPAPACETNIPLSAGSAKLFIRPVGPAVACAEKSRCLLLAEAARRGTGQRNNETSEKFCPTSCRYSLFHKTFLRNKRKLHFPEYQFSSATILLLHENPFPVLRFASFLFARGPSNISFCCGLTASLLGLEAVQVATLTPQLPPQTSTQLIQGPRFRSPAGRPTIFACRSMPDDAAGRRVFSDISRLLRPCNPGAAPCSPGIYLIGPQDLDVKSRRKLCTQLIESVQSPMNTFIWGLDPNRRKKLSSSAEVKLADRLTSVQSMSRQSQCSRVLQAPSRTVGFTCRYHTLSSIQATNTSLAVVPQSPVVVHNSLRSRTLVKYCRLLGCDSIYSVLGRHLESSPTRVMRRGGLRRQPVPPEHSCVVARRIGNSSRRDEVCDAIKSRRCRHSRDSQEGGSEEAASASFRGEGEVGLRLRRGAIESAPAAARNSIVTGGQRPEARTTMLPAVGGWRWCRCHLIISLTCPKWDKSGELAGQGMVCTSCRGCRVMRAVRERALSCCMMALGMLRPNGRKLRPQNLADISLCGVRDFSTTTRGDQEIVANCGLEHCCNHCQQKDWRETHRRTQCVAICLSNVNVRGTSDGVPDDAKGSNINVRVDAVPVGKPHSNDGWADRRIRIHAPLHASPKYIRRGLECPVREEAVTEAKWRGRAFALGEGPLLCLIDLAELRKTSAQRLGHSPPSMVDRVPFPARSIPGFRTRVPCRTMPLVGWFSRGYPASYRPCIPPLQLLTAHCTTADCFGSDTHILLDDHNFLRHRSLNANHRSCQQNIFCHRNNCTQGYFQSRKNANWFLRQTITLVCSILVALKLDQRQFATALLPHLCHDLKFYTEGEGGGGQGDSLLASHQILSGFNPRPGHSGFLHVGIVPNDAVCRRVFSGISRFPRSLISVLFHTHLNHPYRLSRPRWNSTSAGHAHFIRGKEGVLPRKGGGGGPSRSSEVAPPPPPLTMRAADIVRLSLGLQCGYNDGQDFRTWENVADVAPFAGEDSQGPPVPIIDTFRSWSIPDSHSVTLWERVSCSSHLESPSTAWWEWQSLASNGGVASKTGILEVKGEILSNLAGNTRQALHGPGPARCKAKMGLDVRPLTGAGRFPVSCVPGLNQHIRRVNETV</sequence>
<dbReference type="CDD" id="cd18809">
    <property type="entry name" value="SF1_C_RecD"/>
    <property type="match status" value="1"/>
</dbReference>
<evidence type="ECO:0000259" key="2">
    <source>
        <dbReference type="Pfam" id="PF21530"/>
    </source>
</evidence>
<dbReference type="EMBL" id="JARBHB010000005">
    <property type="protein sequence ID" value="KAJ8883530.1"/>
    <property type="molecule type" value="Genomic_DNA"/>
</dbReference>
<gene>
    <name evidence="3" type="ORF">PR048_015374</name>
</gene>
<name>A0ABQ9HGS0_9NEOP</name>
<feature type="region of interest" description="Disordered" evidence="1">
    <location>
        <begin position="1608"/>
        <end position="1631"/>
    </location>
</feature>
<dbReference type="InterPro" id="IPR049163">
    <property type="entry name" value="Pif1-like_2B_dom"/>
</dbReference>
<proteinExistence type="predicted"/>
<feature type="compositionally biased region" description="Polar residues" evidence="1">
    <location>
        <begin position="414"/>
        <end position="429"/>
    </location>
</feature>
<accession>A0ABQ9HGS0</accession>
<feature type="domain" description="DNA helicase Pif1-like 2B" evidence="2">
    <location>
        <begin position="197"/>
        <end position="242"/>
    </location>
</feature>
<dbReference type="InterPro" id="IPR027417">
    <property type="entry name" value="P-loop_NTPase"/>
</dbReference>
<dbReference type="Pfam" id="PF21530">
    <property type="entry name" value="Pif1_2B_dom"/>
    <property type="match status" value="1"/>
</dbReference>
<reference evidence="3 4" key="1">
    <citation type="submission" date="2023-02" db="EMBL/GenBank/DDBJ databases">
        <title>LHISI_Scaffold_Assembly.</title>
        <authorList>
            <person name="Stuart O.P."/>
            <person name="Cleave R."/>
            <person name="Magrath M.J.L."/>
            <person name="Mikheyev A.S."/>
        </authorList>
    </citation>
    <scope>NUCLEOTIDE SEQUENCE [LARGE SCALE GENOMIC DNA]</scope>
    <source>
        <strain evidence="3">Daus_M_001</strain>
        <tissue evidence="3">Leg muscle</tissue>
    </source>
</reference>
<feature type="region of interest" description="Disordered" evidence="1">
    <location>
        <begin position="395"/>
        <end position="433"/>
    </location>
</feature>
<protein>
    <recommendedName>
        <fullName evidence="2">DNA helicase Pif1-like 2B domain-containing protein</fullName>
    </recommendedName>
</protein>